<keyword evidence="5 10" id="KW-0500">Molybdenum</keyword>
<evidence type="ECO:0000256" key="6">
    <source>
        <dbReference type="ARBA" id="ARBA00022692"/>
    </source>
</evidence>
<proteinExistence type="inferred from homology"/>
<feature type="transmembrane region" description="Helical" evidence="9">
    <location>
        <begin position="82"/>
        <end position="101"/>
    </location>
</feature>
<keyword evidence="13" id="KW-1185">Reference proteome</keyword>
<dbReference type="Gene3D" id="1.10.3720.10">
    <property type="entry name" value="MetI-like"/>
    <property type="match status" value="1"/>
</dbReference>
<evidence type="ECO:0000256" key="7">
    <source>
        <dbReference type="ARBA" id="ARBA00022989"/>
    </source>
</evidence>
<evidence type="ECO:0000256" key="8">
    <source>
        <dbReference type="ARBA" id="ARBA00023136"/>
    </source>
</evidence>
<evidence type="ECO:0000256" key="2">
    <source>
        <dbReference type="ARBA" id="ARBA00007069"/>
    </source>
</evidence>
<keyword evidence="6 9" id="KW-0812">Transmembrane</keyword>
<feature type="domain" description="ABC transmembrane type-1" evidence="11">
    <location>
        <begin position="6"/>
        <end position="208"/>
    </location>
</feature>
<keyword evidence="8 9" id="KW-0472">Membrane</keyword>
<gene>
    <name evidence="12" type="ORF">SAMN02745245_01751</name>
</gene>
<accession>A0A1M5UFR0</accession>
<dbReference type="EMBL" id="FQXI01000016">
    <property type="protein sequence ID" value="SHH61676.1"/>
    <property type="molecule type" value="Genomic_DNA"/>
</dbReference>
<dbReference type="PROSITE" id="PS50928">
    <property type="entry name" value="ABC_TM1"/>
    <property type="match status" value="1"/>
</dbReference>
<evidence type="ECO:0000259" key="11">
    <source>
        <dbReference type="PROSITE" id="PS50928"/>
    </source>
</evidence>
<dbReference type="RefSeq" id="WP_073185451.1">
    <property type="nucleotide sequence ID" value="NZ_FQXI01000016.1"/>
</dbReference>
<evidence type="ECO:0000256" key="4">
    <source>
        <dbReference type="ARBA" id="ARBA00022475"/>
    </source>
</evidence>
<protein>
    <recommendedName>
        <fullName evidence="10">Molybdenum transport system permease</fullName>
    </recommendedName>
</protein>
<feature type="transmembrane region" description="Helical" evidence="9">
    <location>
        <begin position="40"/>
        <end position="62"/>
    </location>
</feature>
<dbReference type="OrthoDB" id="9795403at2"/>
<comment type="subcellular location">
    <subcellularLocation>
        <location evidence="1 9">Cell membrane</location>
        <topology evidence="1 9">Multi-pass membrane protein</topology>
    </subcellularLocation>
</comment>
<name>A0A1M5UFR0_9FIRM</name>
<dbReference type="GO" id="GO:0015098">
    <property type="term" value="F:molybdate ion transmembrane transporter activity"/>
    <property type="evidence" value="ECO:0007669"/>
    <property type="project" value="UniProtKB-UniRule"/>
</dbReference>
<feature type="transmembrane region" description="Helical" evidence="9">
    <location>
        <begin position="6"/>
        <end position="28"/>
    </location>
</feature>
<keyword evidence="4 10" id="KW-1003">Cell membrane</keyword>
<sequence length="219" mass="24021">MVSSPIFISIKTALISTVITFFIGIYSARIVKKTSKFRGLLDGIFTLPMVLPPTVVGFFLLILLGNNGIFKELYSRFDFQIVFSYSATVISAVVVSFPIMYRTALGAFEQVSESYIFAAQTLGFKDSKIFWKVVFPLSKPGLVSGVVLSFTRALGEFGATIMIAGNIEGKTQTISTAIYSAVQAGNRSLAFKWSLIVVCLSFATMIVVNTVSKRKYHVN</sequence>
<dbReference type="PANTHER" id="PTHR30183">
    <property type="entry name" value="MOLYBDENUM TRANSPORT SYSTEM PERMEASE PROTEIN MODB"/>
    <property type="match status" value="1"/>
</dbReference>
<dbReference type="GO" id="GO:0005886">
    <property type="term" value="C:plasma membrane"/>
    <property type="evidence" value="ECO:0007669"/>
    <property type="project" value="UniProtKB-SubCell"/>
</dbReference>
<organism evidence="12 13">
    <name type="scientific">Anaerosphaera aminiphila DSM 21120</name>
    <dbReference type="NCBI Taxonomy" id="1120995"/>
    <lineage>
        <taxon>Bacteria</taxon>
        <taxon>Bacillati</taxon>
        <taxon>Bacillota</taxon>
        <taxon>Tissierellia</taxon>
        <taxon>Tissierellales</taxon>
        <taxon>Peptoniphilaceae</taxon>
        <taxon>Anaerosphaera</taxon>
    </lineage>
</organism>
<evidence type="ECO:0000256" key="9">
    <source>
        <dbReference type="RuleBase" id="RU363032"/>
    </source>
</evidence>
<feature type="transmembrane region" description="Helical" evidence="9">
    <location>
        <begin position="193"/>
        <end position="212"/>
    </location>
</feature>
<evidence type="ECO:0000313" key="13">
    <source>
        <dbReference type="Proteomes" id="UP000184032"/>
    </source>
</evidence>
<dbReference type="NCBIfam" id="TIGR02141">
    <property type="entry name" value="modB_ABC"/>
    <property type="match status" value="1"/>
</dbReference>
<dbReference type="SUPFAM" id="SSF161098">
    <property type="entry name" value="MetI-like"/>
    <property type="match status" value="1"/>
</dbReference>
<dbReference type="PANTHER" id="PTHR30183:SF3">
    <property type="entry name" value="MOLYBDENUM TRANSPORT SYSTEM PERMEASE PROTEIN MODB"/>
    <property type="match status" value="1"/>
</dbReference>
<evidence type="ECO:0000256" key="3">
    <source>
        <dbReference type="ARBA" id="ARBA00022448"/>
    </source>
</evidence>
<evidence type="ECO:0000313" key="12">
    <source>
        <dbReference type="EMBL" id="SHH61676.1"/>
    </source>
</evidence>
<keyword evidence="7 9" id="KW-1133">Transmembrane helix</keyword>
<comment type="function">
    <text evidence="10">Part of the binding-protein-dependent transport system for molybdenum; probably responsible for the translocation of the substrate across the membrane.</text>
</comment>
<dbReference type="InterPro" id="IPR035906">
    <property type="entry name" value="MetI-like_sf"/>
</dbReference>
<comment type="similarity">
    <text evidence="2 10">Belongs to the binding-protein-dependent transport system permease family. CysTW subfamily.</text>
</comment>
<evidence type="ECO:0000256" key="5">
    <source>
        <dbReference type="ARBA" id="ARBA00022505"/>
    </source>
</evidence>
<dbReference type="AlphaFoldDB" id="A0A1M5UFR0"/>
<evidence type="ECO:0000256" key="1">
    <source>
        <dbReference type="ARBA" id="ARBA00004651"/>
    </source>
</evidence>
<dbReference type="CDD" id="cd06261">
    <property type="entry name" value="TM_PBP2"/>
    <property type="match status" value="1"/>
</dbReference>
<comment type="caution">
    <text evidence="10">Lacks conserved residue(s) required for the propagation of feature annotation.</text>
</comment>
<reference evidence="12 13" key="1">
    <citation type="submission" date="2016-11" db="EMBL/GenBank/DDBJ databases">
        <authorList>
            <person name="Jaros S."/>
            <person name="Januszkiewicz K."/>
            <person name="Wedrychowicz H."/>
        </authorList>
    </citation>
    <scope>NUCLEOTIDE SEQUENCE [LARGE SCALE GENOMIC DNA]</scope>
    <source>
        <strain evidence="12 13">DSM 21120</strain>
    </source>
</reference>
<dbReference type="Proteomes" id="UP000184032">
    <property type="component" value="Unassembled WGS sequence"/>
</dbReference>
<evidence type="ECO:0000256" key="10">
    <source>
        <dbReference type="RuleBase" id="RU365097"/>
    </source>
</evidence>
<dbReference type="InterPro" id="IPR000515">
    <property type="entry name" value="MetI-like"/>
</dbReference>
<dbReference type="InterPro" id="IPR011867">
    <property type="entry name" value="ModB_ABC"/>
</dbReference>
<dbReference type="STRING" id="1120995.SAMN02745245_01751"/>
<dbReference type="Pfam" id="PF00528">
    <property type="entry name" value="BPD_transp_1"/>
    <property type="match status" value="1"/>
</dbReference>
<keyword evidence="3 9" id="KW-0813">Transport</keyword>